<evidence type="ECO:0000313" key="2">
    <source>
        <dbReference type="EMBL" id="KAF5671746.1"/>
    </source>
</evidence>
<sequence length="285" mass="31704">MTDRGVASNPAPPLLPPQDPTLETRPVPRERLLPIQSFGPGAAPDIHSTVQPIRDLQTRVNSQSYNDKYGAVIQLLQTVERNLHHGPDVSGSGLGEPTWGFYVFVTAYSAEAREKLPSALKIMVEISRRAFSIEAHPDFAAEAYKRFKLDVIQDKEALGDASDDRIRNEFDSLTRALGLWDDAEHCPDGPVRPGRYVVCLVLDEAQILKLASLSFPEDPNNDYDALQDIGVKVVDRLWRRPANGRGSYPGFDICPVNSLAQLYHHTSAGDPGAIMDMYPLYEEFY</sequence>
<organism evidence="2 3">
    <name type="scientific">Fusarium heterosporum</name>
    <dbReference type="NCBI Taxonomy" id="42747"/>
    <lineage>
        <taxon>Eukaryota</taxon>
        <taxon>Fungi</taxon>
        <taxon>Dikarya</taxon>
        <taxon>Ascomycota</taxon>
        <taxon>Pezizomycotina</taxon>
        <taxon>Sordariomycetes</taxon>
        <taxon>Hypocreomycetidae</taxon>
        <taxon>Hypocreales</taxon>
        <taxon>Nectriaceae</taxon>
        <taxon>Fusarium</taxon>
        <taxon>Fusarium heterosporum species complex</taxon>
    </lineage>
</organism>
<evidence type="ECO:0000256" key="1">
    <source>
        <dbReference type="SAM" id="MobiDB-lite"/>
    </source>
</evidence>
<comment type="caution">
    <text evidence="2">The sequence shown here is derived from an EMBL/GenBank/DDBJ whole genome shotgun (WGS) entry which is preliminary data.</text>
</comment>
<accession>A0A8H5WTM9</accession>
<protein>
    <submittedName>
        <fullName evidence="2">Uncharacterized protein</fullName>
    </submittedName>
</protein>
<dbReference type="EMBL" id="JAAGWQ010000064">
    <property type="protein sequence ID" value="KAF5671746.1"/>
    <property type="molecule type" value="Genomic_DNA"/>
</dbReference>
<gene>
    <name evidence="2" type="ORF">FHETE_3959</name>
</gene>
<feature type="region of interest" description="Disordered" evidence="1">
    <location>
        <begin position="1"/>
        <end position="25"/>
    </location>
</feature>
<dbReference type="AlphaFoldDB" id="A0A8H5WTM9"/>
<name>A0A8H5WTM9_FUSHE</name>
<feature type="compositionally biased region" description="Pro residues" evidence="1">
    <location>
        <begin position="10"/>
        <end position="19"/>
    </location>
</feature>
<dbReference type="OrthoDB" id="5101662at2759"/>
<keyword evidence="3" id="KW-1185">Reference proteome</keyword>
<reference evidence="2 3" key="1">
    <citation type="submission" date="2020-05" db="EMBL/GenBank/DDBJ databases">
        <title>Identification and distribution of gene clusters putatively required for synthesis of sphingolipid metabolism inhibitors in phylogenetically diverse species of the filamentous fungus Fusarium.</title>
        <authorList>
            <person name="Kim H.-S."/>
            <person name="Busman M."/>
            <person name="Brown D.W."/>
            <person name="Divon H."/>
            <person name="Uhlig S."/>
            <person name="Proctor R.H."/>
        </authorList>
    </citation>
    <scope>NUCLEOTIDE SEQUENCE [LARGE SCALE GENOMIC DNA]</scope>
    <source>
        <strain evidence="2 3">NRRL 20693</strain>
    </source>
</reference>
<evidence type="ECO:0000313" key="3">
    <source>
        <dbReference type="Proteomes" id="UP000567885"/>
    </source>
</evidence>
<dbReference type="Proteomes" id="UP000567885">
    <property type="component" value="Unassembled WGS sequence"/>
</dbReference>
<proteinExistence type="predicted"/>